<gene>
    <name evidence="1" type="ORF">CEXT_299401</name>
</gene>
<dbReference type="AlphaFoldDB" id="A0AAV4ND15"/>
<dbReference type="Proteomes" id="UP001054945">
    <property type="component" value="Unassembled WGS sequence"/>
</dbReference>
<accession>A0AAV4ND15</accession>
<evidence type="ECO:0000313" key="1">
    <source>
        <dbReference type="EMBL" id="GIX81783.1"/>
    </source>
</evidence>
<sequence>MVSRILYGAQPKSPHLKQKSQSLFSFQAIFRFAIEPIGKSGTSSLFAVPPQPTVIGELQTSSVDSWGETRALKRFKRGSSF</sequence>
<dbReference type="EMBL" id="BPLR01003165">
    <property type="protein sequence ID" value="GIX81783.1"/>
    <property type="molecule type" value="Genomic_DNA"/>
</dbReference>
<name>A0AAV4ND15_CAEEX</name>
<organism evidence="1 2">
    <name type="scientific">Caerostris extrusa</name>
    <name type="common">Bark spider</name>
    <name type="synonym">Caerostris bankana</name>
    <dbReference type="NCBI Taxonomy" id="172846"/>
    <lineage>
        <taxon>Eukaryota</taxon>
        <taxon>Metazoa</taxon>
        <taxon>Ecdysozoa</taxon>
        <taxon>Arthropoda</taxon>
        <taxon>Chelicerata</taxon>
        <taxon>Arachnida</taxon>
        <taxon>Araneae</taxon>
        <taxon>Araneomorphae</taxon>
        <taxon>Entelegynae</taxon>
        <taxon>Araneoidea</taxon>
        <taxon>Araneidae</taxon>
        <taxon>Caerostris</taxon>
    </lineage>
</organism>
<keyword evidence="2" id="KW-1185">Reference proteome</keyword>
<reference evidence="1 2" key="1">
    <citation type="submission" date="2021-06" db="EMBL/GenBank/DDBJ databases">
        <title>Caerostris extrusa draft genome.</title>
        <authorList>
            <person name="Kono N."/>
            <person name="Arakawa K."/>
        </authorList>
    </citation>
    <scope>NUCLEOTIDE SEQUENCE [LARGE SCALE GENOMIC DNA]</scope>
</reference>
<comment type="caution">
    <text evidence="1">The sequence shown here is derived from an EMBL/GenBank/DDBJ whole genome shotgun (WGS) entry which is preliminary data.</text>
</comment>
<proteinExistence type="predicted"/>
<protein>
    <submittedName>
        <fullName evidence="1">Uncharacterized protein</fullName>
    </submittedName>
</protein>
<evidence type="ECO:0000313" key="2">
    <source>
        <dbReference type="Proteomes" id="UP001054945"/>
    </source>
</evidence>